<keyword evidence="8" id="KW-0732">Signal</keyword>
<dbReference type="Pfam" id="PF00135">
    <property type="entry name" value="COesterase"/>
    <property type="match status" value="1"/>
</dbReference>
<dbReference type="InterPro" id="IPR002018">
    <property type="entry name" value="CarbesteraseB"/>
</dbReference>
<keyword evidence="3 8" id="KW-0378">Hydrolase</keyword>
<dbReference type="OrthoDB" id="19653at2759"/>
<dbReference type="SUPFAM" id="SSF53474">
    <property type="entry name" value="alpha/beta-Hydrolases"/>
    <property type="match status" value="1"/>
</dbReference>
<dbReference type="GO" id="GO:0006581">
    <property type="term" value="P:acetylcholine catabolic process"/>
    <property type="evidence" value="ECO:0007669"/>
    <property type="project" value="TreeGrafter"/>
</dbReference>
<organism evidence="12">
    <name type="scientific">Enterobius vermicularis</name>
    <name type="common">Human pinworm</name>
    <dbReference type="NCBI Taxonomy" id="51028"/>
    <lineage>
        <taxon>Eukaryota</taxon>
        <taxon>Metazoa</taxon>
        <taxon>Ecdysozoa</taxon>
        <taxon>Nematoda</taxon>
        <taxon>Chromadorea</taxon>
        <taxon>Rhabditida</taxon>
        <taxon>Spirurina</taxon>
        <taxon>Oxyuridomorpha</taxon>
        <taxon>Oxyuroidea</taxon>
        <taxon>Oxyuridae</taxon>
        <taxon>Enterobius</taxon>
    </lineage>
</organism>
<dbReference type="InterPro" id="IPR050654">
    <property type="entry name" value="AChE-related_enzymes"/>
</dbReference>
<name>A0A0N4VE10_ENTVE</name>
<dbReference type="EMBL" id="UXUI01009379">
    <property type="protein sequence ID" value="VDD93593.1"/>
    <property type="molecule type" value="Genomic_DNA"/>
</dbReference>
<comment type="similarity">
    <text evidence="1 8">Belongs to the type-B carboxylesterase/lipase family.</text>
</comment>
<evidence type="ECO:0000256" key="5">
    <source>
        <dbReference type="ARBA" id="ARBA00023157"/>
    </source>
</evidence>
<dbReference type="InterPro" id="IPR000997">
    <property type="entry name" value="Cholinesterase"/>
</dbReference>
<gene>
    <name evidence="10" type="ORF">EVEC_LOCUS8344</name>
</gene>
<feature type="active site" description="Acyl-ester intermediate" evidence="7">
    <location>
        <position position="228"/>
    </location>
</feature>
<reference evidence="12" key="1">
    <citation type="submission" date="2017-02" db="UniProtKB">
        <authorList>
            <consortium name="WormBaseParasite"/>
        </authorList>
    </citation>
    <scope>IDENTIFICATION</scope>
</reference>
<dbReference type="Gene3D" id="3.40.50.1820">
    <property type="entry name" value="alpha/beta hydrolase"/>
    <property type="match status" value="1"/>
</dbReference>
<dbReference type="GO" id="GO:0005886">
    <property type="term" value="C:plasma membrane"/>
    <property type="evidence" value="ECO:0007669"/>
    <property type="project" value="TreeGrafter"/>
</dbReference>
<evidence type="ECO:0000313" key="10">
    <source>
        <dbReference type="EMBL" id="VDD93593.1"/>
    </source>
</evidence>
<evidence type="ECO:0000256" key="7">
    <source>
        <dbReference type="PIRSR" id="PIRSR600997-1"/>
    </source>
</evidence>
<comment type="catalytic activity">
    <reaction evidence="6">
        <text>acetylcholine + H2O = choline + acetate + H(+)</text>
        <dbReference type="Rhea" id="RHEA:17561"/>
        <dbReference type="ChEBI" id="CHEBI:15354"/>
        <dbReference type="ChEBI" id="CHEBI:15355"/>
        <dbReference type="ChEBI" id="CHEBI:15377"/>
        <dbReference type="ChEBI" id="CHEBI:15378"/>
        <dbReference type="ChEBI" id="CHEBI:30089"/>
        <dbReference type="EC" id="3.1.1.7"/>
    </reaction>
</comment>
<sequence length="566" mass="64825">MGKNISFKAFPLPISLIGFYLSLADHSLHDGERYTLVSTRLGKLRGLESQILGQRVQSFLGIPFAEPPIGDNRFKPPIVKKPWNDVLDAVHLSPACYQGRDNYNTSFWGSEMWNANTEVKEDCLYLNMWKPAKHNHNLKVMVWIFGGGFYSGSPSLLLYDGKALAIKADAIIININYRLGPFGYLYFDHEDAPGNVGMLDQQLALTWIKKHVSAFGGDPSQITLFGESAGASSIVAHMIAPGSRGLFRNGILQSGSLDNNWAMVSPTEAMNRSRAYARRLKCEKNDVVETIKCMRAAPAANMIERQWDGLGFLDFPVAIVSRDRNFFKHHDAFTALRIGDYSHDVNIMIGINHDEGNFWNIYNLPEYFDTATQPLLDYEQFKDCSETAFGKLPSAFRRAAMWTYNQNCSQICTKSKVYADMINQMVGDFYFTCDSLWFADEYKRIGSGKIYIYYFDQPSSANPWPKWTGVMHGYEVEFVFGVPLFNKTAGYTTRELHFSEKIIEYWKSFAETGATKRPTEQWPEYRETGKWMYLKGGSLIRPIEKRKHDECEVWRQAKDWQHFEYC</sequence>
<evidence type="ECO:0000313" key="12">
    <source>
        <dbReference type="WBParaSite" id="EVEC_0000889201-mRNA-1"/>
    </source>
</evidence>
<dbReference type="PANTHER" id="PTHR43918:SF4">
    <property type="entry name" value="CARBOXYLIC ESTER HYDROLASE"/>
    <property type="match status" value="1"/>
</dbReference>
<feature type="domain" description="Carboxylesterase type B" evidence="9">
    <location>
        <begin position="35"/>
        <end position="535"/>
    </location>
</feature>
<keyword evidence="4" id="KW-0531">Neurotransmitter degradation</keyword>
<dbReference type="WBParaSite" id="EVEC_0000889201-mRNA-1">
    <property type="protein sequence ID" value="EVEC_0000889201-mRNA-1"/>
    <property type="gene ID" value="EVEC_0000889201"/>
</dbReference>
<dbReference type="GO" id="GO:0003990">
    <property type="term" value="F:acetylcholinesterase activity"/>
    <property type="evidence" value="ECO:0007669"/>
    <property type="project" value="UniProtKB-EC"/>
</dbReference>
<evidence type="ECO:0000313" key="11">
    <source>
        <dbReference type="Proteomes" id="UP000274131"/>
    </source>
</evidence>
<feature type="chain" id="PRO_5043073193" description="Carboxylic ester hydrolase" evidence="8">
    <location>
        <begin position="25"/>
        <end position="566"/>
    </location>
</feature>
<evidence type="ECO:0000256" key="1">
    <source>
        <dbReference type="ARBA" id="ARBA00005964"/>
    </source>
</evidence>
<accession>A0A0N4VE10</accession>
<dbReference type="Proteomes" id="UP000274131">
    <property type="component" value="Unassembled WGS sequence"/>
</dbReference>
<dbReference type="ESTHER" id="entve-a0a0n4ve10">
    <property type="family name" value="ACHE"/>
</dbReference>
<dbReference type="InterPro" id="IPR029058">
    <property type="entry name" value="AB_hydrolase_fold"/>
</dbReference>
<dbReference type="EC" id="3.1.1.-" evidence="8"/>
<dbReference type="InterPro" id="IPR019826">
    <property type="entry name" value="Carboxylesterase_B_AS"/>
</dbReference>
<reference evidence="10 11" key="2">
    <citation type="submission" date="2018-10" db="EMBL/GenBank/DDBJ databases">
        <authorList>
            <consortium name="Pathogen Informatics"/>
        </authorList>
    </citation>
    <scope>NUCLEOTIDE SEQUENCE [LARGE SCALE GENOMIC DNA]</scope>
</reference>
<dbReference type="FunFam" id="3.40.50.1820:FF:000029">
    <property type="entry name" value="Acetylcholinesterase"/>
    <property type="match status" value="1"/>
</dbReference>
<evidence type="ECO:0000256" key="6">
    <source>
        <dbReference type="ARBA" id="ARBA00048484"/>
    </source>
</evidence>
<feature type="active site" description="Charge relay system" evidence="7">
    <location>
        <position position="472"/>
    </location>
</feature>
<keyword evidence="2" id="KW-0719">Serine esterase</keyword>
<evidence type="ECO:0000256" key="3">
    <source>
        <dbReference type="ARBA" id="ARBA00022801"/>
    </source>
</evidence>
<dbReference type="PROSITE" id="PS00122">
    <property type="entry name" value="CARBOXYLESTERASE_B_1"/>
    <property type="match status" value="1"/>
</dbReference>
<feature type="signal peptide" evidence="8">
    <location>
        <begin position="1"/>
        <end position="24"/>
    </location>
</feature>
<evidence type="ECO:0000259" key="9">
    <source>
        <dbReference type="Pfam" id="PF00135"/>
    </source>
</evidence>
<dbReference type="STRING" id="51028.A0A0N4VE10"/>
<evidence type="ECO:0000256" key="8">
    <source>
        <dbReference type="RuleBase" id="RU361235"/>
    </source>
</evidence>
<keyword evidence="11" id="KW-1185">Reference proteome</keyword>
<dbReference type="PANTHER" id="PTHR43918">
    <property type="entry name" value="ACETYLCHOLINESTERASE"/>
    <property type="match status" value="1"/>
</dbReference>
<feature type="active site" description="Charge relay system" evidence="7">
    <location>
        <position position="355"/>
    </location>
</feature>
<protein>
    <recommendedName>
        <fullName evidence="8">Carboxylic ester hydrolase</fullName>
        <ecNumber evidence="8">3.1.1.-</ecNumber>
    </recommendedName>
</protein>
<evidence type="ECO:0000256" key="4">
    <source>
        <dbReference type="ARBA" id="ARBA00022867"/>
    </source>
</evidence>
<dbReference type="PRINTS" id="PR00878">
    <property type="entry name" value="CHOLNESTRASE"/>
</dbReference>
<dbReference type="AlphaFoldDB" id="A0A0N4VE10"/>
<proteinExistence type="inferred from homology"/>
<keyword evidence="5" id="KW-1015">Disulfide bond</keyword>
<dbReference type="GO" id="GO:0005615">
    <property type="term" value="C:extracellular space"/>
    <property type="evidence" value="ECO:0007669"/>
    <property type="project" value="TreeGrafter"/>
</dbReference>
<dbReference type="GO" id="GO:0019695">
    <property type="term" value="P:choline metabolic process"/>
    <property type="evidence" value="ECO:0007669"/>
    <property type="project" value="TreeGrafter"/>
</dbReference>
<evidence type="ECO:0000256" key="2">
    <source>
        <dbReference type="ARBA" id="ARBA00022487"/>
    </source>
</evidence>